<organism evidence="1 2">
    <name type="scientific">Eiseniibacteriota bacterium</name>
    <dbReference type="NCBI Taxonomy" id="2212470"/>
    <lineage>
        <taxon>Bacteria</taxon>
        <taxon>Candidatus Eiseniibacteriota</taxon>
    </lineage>
</organism>
<dbReference type="Proteomes" id="UP000697710">
    <property type="component" value="Unassembled WGS sequence"/>
</dbReference>
<sequence length="674" mass="74565">CPGLKIIATSRVVLRISGEHAFAVPPLALVSAGDVEGPGDLEHAPATALFLDRARAADPLFQCDAANAHEIAAICERLDGIPLAIELAAARIRSFPPKELRARLDRRLDLLRGGGRDRPSRHQTLRQAIGWSYALLDPSRQRVFQWLSMFPGGVTLDTAEKLSLPELPDSTPVDVVEAIEDLFDHSLLRRDPSQARFSMLETIREFALDRLTEGGELARARADQTRLAIDLSEQADQALTGPRQKEWLDRCDAELDNLRYALDRAVQNDDPEPGLRIAGAIWRFWLARGHLREGRQRLEKLLELEGSHRVDPRVRARALHGLATLCHNQGRNLLARKILEGVLEIWRDLGDQRGIADTLNNLGWTACELTDLEPAQRLSEEALALGRQLGEDRTVAVALNNLGWVANYQSDHTTAIARQEENLLLRKRLGDQRGIAFALSNLAWAYENRGEWETAMRLASEAVEMLGVLEDDLLQALAKSVVGSIEHQRGNLAAAREALQASCEQWERVGNPSGCGWAETKLARLLLDMDEVDEAEAVLAKADASWQIVREQAGKGRWHLATAILRMVRQRPDEAADEARRSLEIRFGINDRQGLAESAECLAWIAVGRGTGDPGWLFAAAAAIRTAFALPAGWSAERIRKRVLDGLQESGTDLPMVPIETVTPDALREAARIV</sequence>
<dbReference type="SMART" id="SM00028">
    <property type="entry name" value="TPR"/>
    <property type="match status" value="5"/>
</dbReference>
<dbReference type="PANTHER" id="PTHR47691">
    <property type="entry name" value="REGULATOR-RELATED"/>
    <property type="match status" value="1"/>
</dbReference>
<evidence type="ECO:0000313" key="2">
    <source>
        <dbReference type="Proteomes" id="UP000697710"/>
    </source>
</evidence>
<dbReference type="InterPro" id="IPR019734">
    <property type="entry name" value="TPR_rpt"/>
</dbReference>
<dbReference type="AlphaFoldDB" id="A0A956RPZ0"/>
<reference evidence="1" key="1">
    <citation type="submission" date="2020-04" db="EMBL/GenBank/DDBJ databases">
        <authorList>
            <person name="Zhang T."/>
        </authorList>
    </citation>
    <scope>NUCLEOTIDE SEQUENCE</scope>
    <source>
        <strain evidence="1">HKST-UBA01</strain>
    </source>
</reference>
<feature type="non-terminal residue" evidence="1">
    <location>
        <position position="1"/>
    </location>
</feature>
<protein>
    <submittedName>
        <fullName evidence="1">Tetratricopeptide repeat protein</fullName>
    </submittedName>
</protein>
<reference evidence="1" key="2">
    <citation type="journal article" date="2021" name="Microbiome">
        <title>Successional dynamics and alternative stable states in a saline activated sludge microbial community over 9 years.</title>
        <authorList>
            <person name="Wang Y."/>
            <person name="Ye J."/>
            <person name="Ju F."/>
            <person name="Liu L."/>
            <person name="Boyd J.A."/>
            <person name="Deng Y."/>
            <person name="Parks D.H."/>
            <person name="Jiang X."/>
            <person name="Yin X."/>
            <person name="Woodcroft B.J."/>
            <person name="Tyson G.W."/>
            <person name="Hugenholtz P."/>
            <person name="Polz M.F."/>
            <person name="Zhang T."/>
        </authorList>
    </citation>
    <scope>NUCLEOTIDE SEQUENCE</scope>
    <source>
        <strain evidence="1">HKST-UBA01</strain>
    </source>
</reference>
<accession>A0A956RPZ0</accession>
<name>A0A956RPZ0_UNCEI</name>
<dbReference type="Gene3D" id="1.25.40.10">
    <property type="entry name" value="Tetratricopeptide repeat domain"/>
    <property type="match status" value="2"/>
</dbReference>
<dbReference type="Pfam" id="PF13424">
    <property type="entry name" value="TPR_12"/>
    <property type="match status" value="2"/>
</dbReference>
<gene>
    <name evidence="1" type="ORF">KC729_05825</name>
</gene>
<dbReference type="EMBL" id="JAGQHR010000122">
    <property type="protein sequence ID" value="MCA9727184.1"/>
    <property type="molecule type" value="Genomic_DNA"/>
</dbReference>
<comment type="caution">
    <text evidence="1">The sequence shown here is derived from an EMBL/GenBank/DDBJ whole genome shotgun (WGS) entry which is preliminary data.</text>
</comment>
<evidence type="ECO:0000313" key="1">
    <source>
        <dbReference type="EMBL" id="MCA9727184.1"/>
    </source>
</evidence>
<proteinExistence type="predicted"/>
<dbReference type="SUPFAM" id="SSF48452">
    <property type="entry name" value="TPR-like"/>
    <property type="match status" value="2"/>
</dbReference>
<dbReference type="PANTHER" id="PTHR47691:SF3">
    <property type="entry name" value="HTH-TYPE TRANSCRIPTIONAL REGULATOR RV0890C-RELATED"/>
    <property type="match status" value="1"/>
</dbReference>
<dbReference type="InterPro" id="IPR011990">
    <property type="entry name" value="TPR-like_helical_dom_sf"/>
</dbReference>